<dbReference type="EMBL" id="JFHK01000007">
    <property type="protein sequence ID" value="OAA30739.1"/>
    <property type="molecule type" value="Genomic_DNA"/>
</dbReference>
<dbReference type="SMART" id="SM00382">
    <property type="entry name" value="AAA"/>
    <property type="match status" value="1"/>
</dbReference>
<dbReference type="STRING" id="1453497.AT15_09970"/>
<dbReference type="InterPro" id="IPR003593">
    <property type="entry name" value="AAA+_ATPase"/>
</dbReference>
<reference evidence="5 6" key="1">
    <citation type="submission" date="2014-02" db="EMBL/GenBank/DDBJ databases">
        <title>Kosmotoga genome sequencing.</title>
        <authorList>
            <person name="Pollo S.M."/>
            <person name="Charchuk R."/>
            <person name="Nesbo C.L."/>
        </authorList>
    </citation>
    <scope>NUCLEOTIDE SEQUENCE [LARGE SCALE GENOMIC DNA]</scope>
    <source>
        <strain evidence="5 6">S304</strain>
    </source>
</reference>
<keyword evidence="1" id="KW-0813">Transport</keyword>
<feature type="domain" description="ABC transporter" evidence="4">
    <location>
        <begin position="2"/>
        <end position="249"/>
    </location>
</feature>
<proteinExistence type="predicted"/>
<organism evidence="5 6">
    <name type="scientific">Kosmotoga arenicorallina S304</name>
    <dbReference type="NCBI Taxonomy" id="1453497"/>
    <lineage>
        <taxon>Bacteria</taxon>
        <taxon>Thermotogati</taxon>
        <taxon>Thermotogota</taxon>
        <taxon>Thermotogae</taxon>
        <taxon>Kosmotogales</taxon>
        <taxon>Kosmotogaceae</taxon>
        <taxon>Kosmotoga</taxon>
    </lineage>
</organism>
<dbReference type="Pfam" id="PF08352">
    <property type="entry name" value="oligo_HPY"/>
    <property type="match status" value="1"/>
</dbReference>
<dbReference type="GO" id="GO:0016887">
    <property type="term" value="F:ATP hydrolysis activity"/>
    <property type="evidence" value="ECO:0007669"/>
    <property type="project" value="InterPro"/>
</dbReference>
<evidence type="ECO:0000256" key="3">
    <source>
        <dbReference type="ARBA" id="ARBA00022840"/>
    </source>
</evidence>
<dbReference type="GO" id="GO:0005524">
    <property type="term" value="F:ATP binding"/>
    <property type="evidence" value="ECO:0007669"/>
    <property type="project" value="UniProtKB-KW"/>
</dbReference>
<comment type="caution">
    <text evidence="5">The sequence shown here is derived from an EMBL/GenBank/DDBJ whole genome shotgun (WGS) entry which is preliminary data.</text>
</comment>
<sequence length="313" mass="35753">MIELKDITKVYSLGAFGRRKLTAVDNVSFSIREGRIISLIGESGSGKTTIGKMMLKLIPITKGKILFKGKDVSSMEGDKLKDYYRSVQGVFQDPFSSFNPIFKADRIFELVKSEFFPKVNENEWHKRVLNALESVGLNPKTVLNKFPHQLSGGQLQRMLIARALLLDTKFLVADEIISMLDASTRIDVLNILADLKNEGLSILFITHDLSLGYYISDESIILYRGSIMEAGKTEKVFNNPLHPYTRMLLDSVPRLDKKWETFETPERRSAEAYEGMCKYYDRCPVATKECGIQKLIEVEEDHHVACWRWKNVQ</sequence>
<dbReference type="PANTHER" id="PTHR43230">
    <property type="entry name" value="ABC-TYPE DIPEPTIDE/OLIGOPEPTIDE TRANSPORT SYSTEM, ATPASE COMPONENT"/>
    <property type="match status" value="1"/>
</dbReference>
<keyword evidence="3" id="KW-0067">ATP-binding</keyword>
<dbReference type="GO" id="GO:0015833">
    <property type="term" value="P:peptide transport"/>
    <property type="evidence" value="ECO:0007669"/>
    <property type="project" value="InterPro"/>
</dbReference>
<dbReference type="Proteomes" id="UP000077339">
    <property type="component" value="Unassembled WGS sequence"/>
</dbReference>
<keyword evidence="2" id="KW-0547">Nucleotide-binding</keyword>
<dbReference type="AlphaFoldDB" id="A0A176K1G2"/>
<evidence type="ECO:0000313" key="5">
    <source>
        <dbReference type="EMBL" id="OAA30739.1"/>
    </source>
</evidence>
<dbReference type="InterPro" id="IPR013563">
    <property type="entry name" value="Oligopep_ABC_C"/>
</dbReference>
<evidence type="ECO:0000256" key="1">
    <source>
        <dbReference type="ARBA" id="ARBA00022448"/>
    </source>
</evidence>
<gene>
    <name evidence="5" type="ORF">AT15_09970</name>
</gene>
<dbReference type="PANTHER" id="PTHR43230:SF3">
    <property type="entry name" value="ABC-TYPE DIPEPTIDE_OLIGOPEPTIDE TRANSPORT SYSTEM, ATPASE COMPONENT"/>
    <property type="match status" value="1"/>
</dbReference>
<dbReference type="Gene3D" id="3.40.50.300">
    <property type="entry name" value="P-loop containing nucleotide triphosphate hydrolases"/>
    <property type="match status" value="1"/>
</dbReference>
<accession>A0A176K1G2</accession>
<protein>
    <submittedName>
        <fullName evidence="5">Peptide ABC transporter ATPase</fullName>
    </submittedName>
</protein>
<dbReference type="OrthoDB" id="9806285at2"/>
<dbReference type="RefSeq" id="WP_068347380.1">
    <property type="nucleotide sequence ID" value="NZ_JFHK01000007.1"/>
</dbReference>
<keyword evidence="6" id="KW-1185">Reference proteome</keyword>
<evidence type="ECO:0000259" key="4">
    <source>
        <dbReference type="PROSITE" id="PS50893"/>
    </source>
</evidence>
<evidence type="ECO:0000256" key="2">
    <source>
        <dbReference type="ARBA" id="ARBA00022741"/>
    </source>
</evidence>
<dbReference type="PROSITE" id="PS00211">
    <property type="entry name" value="ABC_TRANSPORTER_1"/>
    <property type="match status" value="1"/>
</dbReference>
<dbReference type="NCBIfam" id="TIGR01727">
    <property type="entry name" value="oligo_HPY"/>
    <property type="match status" value="1"/>
</dbReference>
<dbReference type="Pfam" id="PF00005">
    <property type="entry name" value="ABC_tran"/>
    <property type="match status" value="1"/>
</dbReference>
<dbReference type="PATRIC" id="fig|1453497.3.peg.1974"/>
<dbReference type="SUPFAM" id="SSF52540">
    <property type="entry name" value="P-loop containing nucleoside triphosphate hydrolases"/>
    <property type="match status" value="1"/>
</dbReference>
<dbReference type="PROSITE" id="PS50893">
    <property type="entry name" value="ABC_TRANSPORTER_2"/>
    <property type="match status" value="1"/>
</dbReference>
<dbReference type="InterPro" id="IPR017871">
    <property type="entry name" value="ABC_transporter-like_CS"/>
</dbReference>
<dbReference type="InterPro" id="IPR027417">
    <property type="entry name" value="P-loop_NTPase"/>
</dbReference>
<dbReference type="CDD" id="cd03257">
    <property type="entry name" value="ABC_NikE_OppD_transporters"/>
    <property type="match status" value="1"/>
</dbReference>
<evidence type="ECO:0000313" key="6">
    <source>
        <dbReference type="Proteomes" id="UP000077339"/>
    </source>
</evidence>
<dbReference type="InterPro" id="IPR003439">
    <property type="entry name" value="ABC_transporter-like_ATP-bd"/>
</dbReference>
<name>A0A176K1G2_9BACT</name>